<sequence length="626" mass="70789">MLFFQSKPRRQNELLEDRSPLQLNSETSLQLLFLNQIRKEMADPSDTEKGLSIPQPDDLDNLRNTLMLSLSNLRSDVPRSIVGRIRIGSLERNLGVAIRGLFLTIKWNISTSVLPFDEAWYPRYESKAESELFTVKFSIADWSRSSQVLTPLLYLQSLGISNPLEIGSPPSMHGVAMRYPLGLTKAFGTNSIKPSDINPTCPLAQAQGNGSKNTFRIFIYRASESTVKESVLLGESASPPFDGMRNEKTNALSLPSRAKWILAALLFPFFSIPANNASSTIEIASESFTRTDYSISILLNPIVLAVGIGATSGQRVGPLAPPLLEFNNKLRSPTSVTLSLLCLSLLEVWKQYYLDLVLKTRKKKLQRIQLEVNQRNQKEIALKKAASMIKSVLRQVFRRYQAYRAGITLSDSKTPTSKEARTRKIDENQLSRLKERSESKRATSGSGVDASKGIGRFRLFTCHLSKRREGNRCADFFARMGSSQLEQFMPLEYPSRLLVSPSRDSWSKRLAAAPAKLRKQPLPSSIPSLTAPFLFAGAKLKAMVGSGQRDIRRVLLCYQWAQPKRRRDKHHLLKRKHQPIILNTRHPSFDFCGYQPPSSYESEYRYYTLFRQEDQKTEELGFRKGE</sequence>
<protein>
    <submittedName>
        <fullName evidence="2">DNA glycosylase superfamily protein</fullName>
    </submittedName>
</protein>
<accession>A0A5A7QL58</accession>
<evidence type="ECO:0000313" key="2">
    <source>
        <dbReference type="EMBL" id="GER46133.1"/>
    </source>
</evidence>
<dbReference type="Proteomes" id="UP000325081">
    <property type="component" value="Unassembled WGS sequence"/>
</dbReference>
<feature type="region of interest" description="Disordered" evidence="1">
    <location>
        <begin position="411"/>
        <end position="448"/>
    </location>
</feature>
<dbReference type="AlphaFoldDB" id="A0A5A7QL58"/>
<keyword evidence="3" id="KW-1185">Reference proteome</keyword>
<feature type="compositionally biased region" description="Basic and acidic residues" evidence="1">
    <location>
        <begin position="416"/>
        <end position="441"/>
    </location>
</feature>
<evidence type="ECO:0000256" key="1">
    <source>
        <dbReference type="SAM" id="MobiDB-lite"/>
    </source>
</evidence>
<name>A0A5A7QL58_STRAF</name>
<organism evidence="2 3">
    <name type="scientific">Striga asiatica</name>
    <name type="common">Asiatic witchweed</name>
    <name type="synonym">Buchnera asiatica</name>
    <dbReference type="NCBI Taxonomy" id="4170"/>
    <lineage>
        <taxon>Eukaryota</taxon>
        <taxon>Viridiplantae</taxon>
        <taxon>Streptophyta</taxon>
        <taxon>Embryophyta</taxon>
        <taxon>Tracheophyta</taxon>
        <taxon>Spermatophyta</taxon>
        <taxon>Magnoliopsida</taxon>
        <taxon>eudicotyledons</taxon>
        <taxon>Gunneridae</taxon>
        <taxon>Pentapetalae</taxon>
        <taxon>asterids</taxon>
        <taxon>lamiids</taxon>
        <taxon>Lamiales</taxon>
        <taxon>Orobanchaceae</taxon>
        <taxon>Buchnereae</taxon>
        <taxon>Striga</taxon>
    </lineage>
</organism>
<comment type="caution">
    <text evidence="2">The sequence shown here is derived from an EMBL/GenBank/DDBJ whole genome shotgun (WGS) entry which is preliminary data.</text>
</comment>
<gene>
    <name evidence="2" type="ORF">STAS_23155</name>
</gene>
<proteinExistence type="predicted"/>
<dbReference type="EMBL" id="BKCP01007405">
    <property type="protein sequence ID" value="GER46133.1"/>
    <property type="molecule type" value="Genomic_DNA"/>
</dbReference>
<reference evidence="3" key="1">
    <citation type="journal article" date="2019" name="Curr. Biol.">
        <title>Genome Sequence of Striga asiatica Provides Insight into the Evolution of Plant Parasitism.</title>
        <authorList>
            <person name="Yoshida S."/>
            <person name="Kim S."/>
            <person name="Wafula E.K."/>
            <person name="Tanskanen J."/>
            <person name="Kim Y.M."/>
            <person name="Honaas L."/>
            <person name="Yang Z."/>
            <person name="Spallek T."/>
            <person name="Conn C.E."/>
            <person name="Ichihashi Y."/>
            <person name="Cheong K."/>
            <person name="Cui S."/>
            <person name="Der J.P."/>
            <person name="Gundlach H."/>
            <person name="Jiao Y."/>
            <person name="Hori C."/>
            <person name="Ishida J.K."/>
            <person name="Kasahara H."/>
            <person name="Kiba T."/>
            <person name="Kim M.S."/>
            <person name="Koo N."/>
            <person name="Laohavisit A."/>
            <person name="Lee Y.H."/>
            <person name="Lumba S."/>
            <person name="McCourt P."/>
            <person name="Mortimer J.C."/>
            <person name="Mutuku J.M."/>
            <person name="Nomura T."/>
            <person name="Sasaki-Sekimoto Y."/>
            <person name="Seto Y."/>
            <person name="Wang Y."/>
            <person name="Wakatake T."/>
            <person name="Sakakibara H."/>
            <person name="Demura T."/>
            <person name="Yamaguchi S."/>
            <person name="Yoneyama K."/>
            <person name="Manabe R.I."/>
            <person name="Nelson D.C."/>
            <person name="Schulman A.H."/>
            <person name="Timko M.P."/>
            <person name="dePamphilis C.W."/>
            <person name="Choi D."/>
            <person name="Shirasu K."/>
        </authorList>
    </citation>
    <scope>NUCLEOTIDE SEQUENCE [LARGE SCALE GENOMIC DNA]</scope>
    <source>
        <strain evidence="3">cv. UVA1</strain>
    </source>
</reference>
<evidence type="ECO:0000313" key="3">
    <source>
        <dbReference type="Proteomes" id="UP000325081"/>
    </source>
</evidence>